<dbReference type="SUPFAM" id="SSF75632">
    <property type="entry name" value="Cullin homology domain"/>
    <property type="match status" value="1"/>
</dbReference>
<evidence type="ECO:0000313" key="7">
    <source>
        <dbReference type="EMBL" id="VEL20543.1"/>
    </source>
</evidence>
<dbReference type="OrthoDB" id="27073at2759"/>
<dbReference type="AlphaFoldDB" id="A0A448WUF5"/>
<dbReference type="PROSITE" id="PS50069">
    <property type="entry name" value="CULLIN_2"/>
    <property type="match status" value="1"/>
</dbReference>
<dbReference type="PANTHER" id="PTHR11932">
    <property type="entry name" value="CULLIN"/>
    <property type="match status" value="1"/>
</dbReference>
<dbReference type="EMBL" id="CAAALY010046941">
    <property type="protein sequence ID" value="VEL20543.1"/>
    <property type="molecule type" value="Genomic_DNA"/>
</dbReference>
<dbReference type="FunFam" id="1.20.1310.10:FF:000002">
    <property type="entry name" value="cullin-3 isoform X1"/>
    <property type="match status" value="1"/>
</dbReference>
<evidence type="ECO:0000256" key="3">
    <source>
        <dbReference type="ARBA" id="ARBA00022843"/>
    </source>
</evidence>
<dbReference type="Pfam" id="PF00888">
    <property type="entry name" value="Cullin"/>
    <property type="match status" value="1"/>
</dbReference>
<dbReference type="InterPro" id="IPR001373">
    <property type="entry name" value="Cullin_N"/>
</dbReference>
<keyword evidence="8" id="KW-1185">Reference proteome</keyword>
<dbReference type="InterPro" id="IPR045093">
    <property type="entry name" value="Cullin"/>
</dbReference>
<reference evidence="7" key="1">
    <citation type="submission" date="2018-11" db="EMBL/GenBank/DDBJ databases">
        <authorList>
            <consortium name="Pathogen Informatics"/>
        </authorList>
    </citation>
    <scope>NUCLEOTIDE SEQUENCE</scope>
</reference>
<evidence type="ECO:0000256" key="5">
    <source>
        <dbReference type="RuleBase" id="RU003829"/>
    </source>
</evidence>
<evidence type="ECO:0000259" key="6">
    <source>
        <dbReference type="PROSITE" id="PS50069"/>
    </source>
</evidence>
<feature type="domain" description="Cullin family profile" evidence="6">
    <location>
        <begin position="381"/>
        <end position="531"/>
    </location>
</feature>
<dbReference type="GO" id="GO:0006511">
    <property type="term" value="P:ubiquitin-dependent protein catabolic process"/>
    <property type="evidence" value="ECO:0007669"/>
    <property type="project" value="InterPro"/>
</dbReference>
<comment type="caution">
    <text evidence="7">The sequence shown here is derived from an EMBL/GenBank/DDBJ whole genome shotgun (WGS) entry which is preliminary data.</text>
</comment>
<evidence type="ECO:0000256" key="4">
    <source>
        <dbReference type="PROSITE-ProRule" id="PRU00330"/>
    </source>
</evidence>
<dbReference type="InterPro" id="IPR016158">
    <property type="entry name" value="Cullin_homology"/>
</dbReference>
<dbReference type="Proteomes" id="UP000784294">
    <property type="component" value="Unassembled WGS sequence"/>
</dbReference>
<comment type="similarity">
    <text evidence="1 4 5">Belongs to the cullin family.</text>
</comment>
<sequence>MSASGNARRSDASRMRIRAFPSHMDERFVNQIWKQLEKAIIEIQKKNNSGLSFEELYRNAYTLVLHKHGERLYAGTEAVVRDHMLRVRDSIIDNLNNKFLSYLNSCWKDHQTAMVMIRDILMYMDRVHVVQHNLDNVYKMGMRVFCQHVLRHPTIRDHFQATLLEMIRKERNGEVISKSQIRDACKMLVDLGASDLSVYIEDFEEIFIEQSIESYRKEGERLLTENISAPLYIKRVEERLEEEIKRVNQYLDPSTKHKIIGVIERELIERHMQVVVDMPNTGLFSMLVNASYDSIAAMYSVLNHVDQGPKIMSQCISHYLREQGRSITEPNDNISPSDYIQKLLTLRDQTTALLNEALSNQIIFRNQVNSDFEYFINLNPRSPEYLSLFIDEKLKRGTKGMADQDVDLVFDKCIVLFRYLQEKDMFERYYKQHLAKRLLLGKSQSDDQEKSMISKLMIECGGVFTNKLEGMFRDMAISKMLMEDFVRTPNANVGLELCMRVLTSGLWPTQTVTQNVNLPSDISNAFERYKA</sequence>
<dbReference type="GO" id="GO:0031625">
    <property type="term" value="F:ubiquitin protein ligase binding"/>
    <property type="evidence" value="ECO:0007669"/>
    <property type="project" value="InterPro"/>
</dbReference>
<dbReference type="SUPFAM" id="SSF74788">
    <property type="entry name" value="Cullin repeat-like"/>
    <property type="match status" value="1"/>
</dbReference>
<keyword evidence="3" id="KW-0832">Ubl conjugation</keyword>
<evidence type="ECO:0000256" key="2">
    <source>
        <dbReference type="ARBA" id="ARBA00022499"/>
    </source>
</evidence>
<dbReference type="FunFam" id="1.20.1310.10:FF:000001">
    <property type="entry name" value="Cullin 3"/>
    <property type="match status" value="1"/>
</dbReference>
<dbReference type="InterPro" id="IPR016159">
    <property type="entry name" value="Cullin_repeat-like_dom_sf"/>
</dbReference>
<evidence type="ECO:0000313" key="8">
    <source>
        <dbReference type="Proteomes" id="UP000784294"/>
    </source>
</evidence>
<accession>A0A448WUF5</accession>
<dbReference type="Gene3D" id="1.20.1310.10">
    <property type="entry name" value="Cullin Repeats"/>
    <property type="match status" value="4"/>
</dbReference>
<keyword evidence="2" id="KW-1017">Isopeptide bond</keyword>
<protein>
    <recommendedName>
        <fullName evidence="6">Cullin family profile domain-containing protein</fullName>
    </recommendedName>
</protein>
<name>A0A448WUF5_9PLAT</name>
<proteinExistence type="inferred from homology"/>
<evidence type="ECO:0000256" key="1">
    <source>
        <dbReference type="ARBA" id="ARBA00006019"/>
    </source>
</evidence>
<organism evidence="7 8">
    <name type="scientific">Protopolystoma xenopodis</name>
    <dbReference type="NCBI Taxonomy" id="117903"/>
    <lineage>
        <taxon>Eukaryota</taxon>
        <taxon>Metazoa</taxon>
        <taxon>Spiralia</taxon>
        <taxon>Lophotrochozoa</taxon>
        <taxon>Platyhelminthes</taxon>
        <taxon>Monogenea</taxon>
        <taxon>Polyopisthocotylea</taxon>
        <taxon>Polystomatidea</taxon>
        <taxon>Polystomatidae</taxon>
        <taxon>Protopolystoma</taxon>
    </lineage>
</organism>
<gene>
    <name evidence="7" type="ORF">PXEA_LOCUS13983</name>
</gene>
<dbReference type="FunFam" id="1.20.1310.10:FF:000006">
    <property type="entry name" value="Cullin 3"/>
    <property type="match status" value="1"/>
</dbReference>
<dbReference type="InterPro" id="IPR036317">
    <property type="entry name" value="Cullin_homology_sf"/>
</dbReference>
<dbReference type="SMART" id="SM00182">
    <property type="entry name" value="CULLIN"/>
    <property type="match status" value="1"/>
</dbReference>